<evidence type="ECO:0000256" key="4">
    <source>
        <dbReference type="ARBA" id="ARBA00022825"/>
    </source>
</evidence>
<protein>
    <submittedName>
        <fullName evidence="7">S8 family serine peptidase</fullName>
    </submittedName>
</protein>
<accession>A0ABY9TYC7</accession>
<dbReference type="PANTHER" id="PTHR43806">
    <property type="entry name" value="PEPTIDASE S8"/>
    <property type="match status" value="1"/>
</dbReference>
<keyword evidence="4" id="KW-0720">Serine protease</keyword>
<evidence type="ECO:0000256" key="2">
    <source>
        <dbReference type="ARBA" id="ARBA00022670"/>
    </source>
</evidence>
<dbReference type="Pfam" id="PF05345">
    <property type="entry name" value="He_PIG"/>
    <property type="match status" value="1"/>
</dbReference>
<evidence type="ECO:0000313" key="7">
    <source>
        <dbReference type="EMBL" id="WNC73811.1"/>
    </source>
</evidence>
<dbReference type="Gene3D" id="2.60.40.10">
    <property type="entry name" value="Immunoglobulins"/>
    <property type="match status" value="1"/>
</dbReference>
<name>A0ABY9TYC7_9GAMM</name>
<dbReference type="Gene3D" id="2.60.40.60">
    <property type="entry name" value="Cadherins"/>
    <property type="match status" value="1"/>
</dbReference>
<feature type="signal peptide" evidence="5">
    <location>
        <begin position="1"/>
        <end position="20"/>
    </location>
</feature>
<comment type="similarity">
    <text evidence="1">Belongs to the peptidase S8 family.</text>
</comment>
<dbReference type="EMBL" id="CP134145">
    <property type="protein sequence ID" value="WNC73811.1"/>
    <property type="molecule type" value="Genomic_DNA"/>
</dbReference>
<dbReference type="SUPFAM" id="SSF52743">
    <property type="entry name" value="Subtilisin-like"/>
    <property type="match status" value="1"/>
</dbReference>
<feature type="chain" id="PRO_5047313751" evidence="5">
    <location>
        <begin position="21"/>
        <end position="1346"/>
    </location>
</feature>
<dbReference type="SUPFAM" id="SSF49313">
    <property type="entry name" value="Cadherin-like"/>
    <property type="match status" value="1"/>
</dbReference>
<feature type="domain" description="Cadherin" evidence="6">
    <location>
        <begin position="1123"/>
        <end position="1226"/>
    </location>
</feature>
<dbReference type="InterPro" id="IPR036852">
    <property type="entry name" value="Peptidase_S8/S53_dom_sf"/>
</dbReference>
<evidence type="ECO:0000256" key="1">
    <source>
        <dbReference type="ARBA" id="ARBA00011073"/>
    </source>
</evidence>
<gene>
    <name evidence="7" type="ORF">RGQ13_07430</name>
</gene>
<evidence type="ECO:0000259" key="6">
    <source>
        <dbReference type="PROSITE" id="PS50268"/>
    </source>
</evidence>
<dbReference type="PANTHER" id="PTHR43806:SF11">
    <property type="entry name" value="CEREVISIN-RELATED"/>
    <property type="match status" value="1"/>
</dbReference>
<keyword evidence="3" id="KW-0378">Hydrolase</keyword>
<dbReference type="InterPro" id="IPR002126">
    <property type="entry name" value="Cadherin-like_dom"/>
</dbReference>
<dbReference type="Proteomes" id="UP001258994">
    <property type="component" value="Chromosome"/>
</dbReference>
<dbReference type="InterPro" id="IPR000209">
    <property type="entry name" value="Peptidase_S8/S53_dom"/>
</dbReference>
<evidence type="ECO:0000256" key="5">
    <source>
        <dbReference type="SAM" id="SignalP"/>
    </source>
</evidence>
<dbReference type="InterPro" id="IPR050131">
    <property type="entry name" value="Peptidase_S8_subtilisin-like"/>
</dbReference>
<dbReference type="Gene3D" id="3.40.50.200">
    <property type="entry name" value="Peptidase S8/S53 domain"/>
    <property type="match status" value="1"/>
</dbReference>
<evidence type="ECO:0000313" key="8">
    <source>
        <dbReference type="Proteomes" id="UP001258994"/>
    </source>
</evidence>
<dbReference type="RefSeq" id="WP_348392921.1">
    <property type="nucleotide sequence ID" value="NZ_CP134145.1"/>
</dbReference>
<dbReference type="InterPro" id="IPR015919">
    <property type="entry name" value="Cadherin-like_sf"/>
</dbReference>
<dbReference type="InterPro" id="IPR013783">
    <property type="entry name" value="Ig-like_fold"/>
</dbReference>
<reference evidence="8" key="1">
    <citation type="submission" date="2023-09" db="EMBL/GenBank/DDBJ databases">
        <authorList>
            <person name="Zhang C."/>
        </authorList>
    </citation>
    <scope>NUCLEOTIDE SEQUENCE [LARGE SCALE GENOMIC DNA]</scope>
    <source>
        <strain evidence="8">SQ149</strain>
    </source>
</reference>
<dbReference type="CDD" id="cd11304">
    <property type="entry name" value="Cadherin_repeat"/>
    <property type="match status" value="1"/>
</dbReference>
<proteinExistence type="inferred from homology"/>
<dbReference type="PROSITE" id="PS50268">
    <property type="entry name" value="CADHERIN_2"/>
    <property type="match status" value="1"/>
</dbReference>
<keyword evidence="2" id="KW-0645">Protease</keyword>
<keyword evidence="5" id="KW-0732">Signal</keyword>
<evidence type="ECO:0000256" key="3">
    <source>
        <dbReference type="ARBA" id="ARBA00022801"/>
    </source>
</evidence>
<organism evidence="7 8">
    <name type="scientific">Thalassotalea psychrophila</name>
    <dbReference type="NCBI Taxonomy" id="3065647"/>
    <lineage>
        <taxon>Bacteria</taxon>
        <taxon>Pseudomonadati</taxon>
        <taxon>Pseudomonadota</taxon>
        <taxon>Gammaproteobacteria</taxon>
        <taxon>Alteromonadales</taxon>
        <taxon>Colwelliaceae</taxon>
        <taxon>Thalassotalea</taxon>
    </lineage>
</organism>
<keyword evidence="8" id="KW-1185">Reference proteome</keyword>
<sequence length="1346" mass="145489">MMLKSSALALLVATAFSTSAENHSPSTQYLEIGAESVPAFATADSQQRAGYAITLKSQPAINNYYVAIGLDRSSAVELISAEQDTLLAELYAADPSVDLIKRHRAVTNSIFVQMNAETADKFSSHPMVTSINTAENLSTISLQAKESPYASLRVNDAGDSVVVSIIGQGVDYTHKSLGGKGTLQAYLDAYENIGNDWSGFPNDVVIGGFDLFSEVRTYDYNPIEFANDYTDGRGYEYKGGYGTMAASLIRQAAPDAKILSYKAHGLHFGGSVSIGATRANLIAALEFSMDPNLDGDMSDAADIILVNDYFGDGAFYREGELGADGSQVEIQALRQVAASGALVVISASDNSKYYSLVFDENGEKIIEDGKYKTEFKYYHSYFNYSARAITPEALSVGTSLKQADNSYKVDPASAIGPSRGDSVLKPDVLSVLGKTAGAAITSGTGIWEVEGTPFLSAAKVAGTAASIMQANRELAPAEVKALIVNTAKSDIAMPNWGVPQIGGGQVNPLAANSSAVLMYDHDSKQPSLYLGFLATAGHQAVSRNILIKNISDEQQTYTSEIVVNGEKTSNNALTFSFPSTITLAPHSQQIVPVTFKLDASHLDQGLISSGADYAIATWDKMSLQGNIVLTHDVNKAASIEMPWLLLPTMATAMEVDDSVQDFTAHRVIGDNIIPLPFNADIRDHTEYPVRFTSTQTELVNESTVAQQLYAMPLFFQQLRKPQKLANNNGRIISELGGGYYPEAQCESGHKLSLMVRFFEPLDMPRSNHSDRIGSLLYAIKLFSKQGVEDANFNNYILGTILGTTQLTELTVRTKEDGTVSSFFHDLSMPEDRTDRSARITEIDLPLVISPNRKTLISSVCTNDLHHDDINEDTFNDYLGVIVTTDRSTVPSADEDVLLHNFKLGGLMHTTVEAQPEVEACENNFVEDYQGNCIRIFNNDVTDLSMADYFSFAPTELAPTCTRTGFGDTAYTCAISHDRFIGALQFNSPITEPGQIICDIDAGDTLGRCMPEQIKFDQNYAHIGPTDLQLKGILAPVEVLPEGNTLYSGTLIKVAHKNFEDQQDYDWQDSILVEPGARIRVSWINDDACELFADRQRCGVGAALFNPTTDFFAIAEPRGSVPAVAAGQRFSINENAPNGTVIGKLKWKNTTLLNLPVVEMFLSSGELYQPFQVSTDGIISVRDSSQLNHAALASYQLKVHVTMGKISGGSYSFTINVTNDNDNAPVLLSALTDIALTKYQAMSAINISSNFSDIDGDRLVFTSDSLPAGLIISRAGVISGTPSVSGNFAAKIHASDGMNSSVAYVDFIIEAGEQQSADGAANNASSSGGAMVYGLLCLMMVFRRRFH</sequence>
<dbReference type="Pfam" id="PF00082">
    <property type="entry name" value="Peptidase_S8"/>
    <property type="match status" value="1"/>
</dbReference>